<evidence type="ECO:0000313" key="4">
    <source>
        <dbReference type="EMBL" id="KAK6745070.1"/>
    </source>
</evidence>
<feature type="domain" description="Receptor L-domain" evidence="3">
    <location>
        <begin position="41"/>
        <end position="136"/>
    </location>
</feature>
<keyword evidence="1" id="KW-0472">Membrane</keyword>
<keyword evidence="1" id="KW-0812">Transmembrane</keyword>
<dbReference type="InterPro" id="IPR000494">
    <property type="entry name" value="Rcpt_L-dom"/>
</dbReference>
<dbReference type="SUPFAM" id="SSF52058">
    <property type="entry name" value="L domain-like"/>
    <property type="match status" value="1"/>
</dbReference>
<reference evidence="4 5" key="1">
    <citation type="submission" date="2023-08" db="EMBL/GenBank/DDBJ databases">
        <title>A Necator americanus chromosomal reference genome.</title>
        <authorList>
            <person name="Ilik V."/>
            <person name="Petrzelkova K.J."/>
            <person name="Pardy F."/>
            <person name="Fuh T."/>
            <person name="Niatou-Singa F.S."/>
            <person name="Gouil Q."/>
            <person name="Baker L."/>
            <person name="Ritchie M.E."/>
            <person name="Jex A.R."/>
            <person name="Gazzola D."/>
            <person name="Li H."/>
            <person name="Toshio Fujiwara R."/>
            <person name="Zhan B."/>
            <person name="Aroian R.V."/>
            <person name="Pafco B."/>
            <person name="Schwarz E.M."/>
        </authorList>
    </citation>
    <scope>NUCLEOTIDE SEQUENCE [LARGE SCALE GENOMIC DNA]</scope>
    <source>
        <strain evidence="4 5">Aroian</strain>
        <tissue evidence="4">Whole animal</tissue>
    </source>
</reference>
<evidence type="ECO:0000256" key="2">
    <source>
        <dbReference type="SAM" id="SignalP"/>
    </source>
</evidence>
<dbReference type="Proteomes" id="UP001303046">
    <property type="component" value="Unassembled WGS sequence"/>
</dbReference>
<protein>
    <recommendedName>
        <fullName evidence="3">Receptor L-domain domain-containing protein</fullName>
    </recommendedName>
</protein>
<proteinExistence type="predicted"/>
<sequence length="220" mass="24784">MWLDIAIAVNLLYIHCAGAVDCDGGIVTVNYLNSRINGKSCTKIKGGLYFLQSDWTYKQHLLNAFENVINITGPLHFAATKGLGDVECFDNVKEIHPHGPAIVLLNNVGLSSLALTSLEKVGYSKYTKAVILHNNEGFDVDEFLGHMKAKGMVEKEFLSTSRREFMNTIWAVLFFLTLLLILLCLLGFAVYRTAEEIGEYYKLKQQEKDVQRYRPPESRS</sequence>
<evidence type="ECO:0000256" key="1">
    <source>
        <dbReference type="SAM" id="Phobius"/>
    </source>
</evidence>
<keyword evidence="5" id="KW-1185">Reference proteome</keyword>
<feature type="transmembrane region" description="Helical" evidence="1">
    <location>
        <begin position="169"/>
        <end position="191"/>
    </location>
</feature>
<keyword evidence="2" id="KW-0732">Signal</keyword>
<name>A0ABR1D3H4_NECAM</name>
<dbReference type="EMBL" id="JAVFWL010000003">
    <property type="protein sequence ID" value="KAK6745070.1"/>
    <property type="molecule type" value="Genomic_DNA"/>
</dbReference>
<dbReference type="Pfam" id="PF01030">
    <property type="entry name" value="Recep_L_domain"/>
    <property type="match status" value="1"/>
</dbReference>
<evidence type="ECO:0000259" key="3">
    <source>
        <dbReference type="Pfam" id="PF01030"/>
    </source>
</evidence>
<gene>
    <name evidence="4" type="primary">Necator_chrIII.g12417</name>
    <name evidence="4" type="ORF">RB195_011651</name>
</gene>
<accession>A0ABR1D3H4</accession>
<feature type="signal peptide" evidence="2">
    <location>
        <begin position="1"/>
        <end position="19"/>
    </location>
</feature>
<dbReference type="Gene3D" id="3.80.20.20">
    <property type="entry name" value="Receptor L-domain"/>
    <property type="match status" value="1"/>
</dbReference>
<keyword evidence="1" id="KW-1133">Transmembrane helix</keyword>
<evidence type="ECO:0000313" key="5">
    <source>
        <dbReference type="Proteomes" id="UP001303046"/>
    </source>
</evidence>
<organism evidence="4 5">
    <name type="scientific">Necator americanus</name>
    <name type="common">Human hookworm</name>
    <dbReference type="NCBI Taxonomy" id="51031"/>
    <lineage>
        <taxon>Eukaryota</taxon>
        <taxon>Metazoa</taxon>
        <taxon>Ecdysozoa</taxon>
        <taxon>Nematoda</taxon>
        <taxon>Chromadorea</taxon>
        <taxon>Rhabditida</taxon>
        <taxon>Rhabditina</taxon>
        <taxon>Rhabditomorpha</taxon>
        <taxon>Strongyloidea</taxon>
        <taxon>Ancylostomatidae</taxon>
        <taxon>Bunostominae</taxon>
        <taxon>Necator</taxon>
    </lineage>
</organism>
<feature type="chain" id="PRO_5045318619" description="Receptor L-domain domain-containing protein" evidence="2">
    <location>
        <begin position="20"/>
        <end position="220"/>
    </location>
</feature>
<comment type="caution">
    <text evidence="4">The sequence shown here is derived from an EMBL/GenBank/DDBJ whole genome shotgun (WGS) entry which is preliminary data.</text>
</comment>
<dbReference type="InterPro" id="IPR036941">
    <property type="entry name" value="Rcpt_L-dom_sf"/>
</dbReference>